<reference evidence="2" key="2">
    <citation type="submission" date="2020-09" db="EMBL/GenBank/DDBJ databases">
        <authorList>
            <person name="Sun Q."/>
            <person name="Ohkuma M."/>
        </authorList>
    </citation>
    <scope>NUCLEOTIDE SEQUENCE</scope>
    <source>
        <strain evidence="2">JCM 5069</strain>
    </source>
</reference>
<evidence type="ECO:0000313" key="2">
    <source>
        <dbReference type="EMBL" id="GHH70846.1"/>
    </source>
</evidence>
<sequence>MLVTVSSMWFTGRFSGAATVLVTDPSQVTGLPEEAGAFGAEVRVAGLAVVVVVVWAGFASVDVDMEEDEEEDESVPEPEPEAGVPAGDFAGVVVAAEAPSSWTPVPSLHAVRESAARTAVAAAATRRVRGVRRLDIWLCPFGVRVGW</sequence>
<accession>A0A919FRX1</accession>
<protein>
    <submittedName>
        <fullName evidence="2">Uncharacterized protein</fullName>
    </submittedName>
</protein>
<organism evidence="2 3">
    <name type="scientific">Streptomyces sulfonofaciens</name>
    <dbReference type="NCBI Taxonomy" id="68272"/>
    <lineage>
        <taxon>Bacteria</taxon>
        <taxon>Bacillati</taxon>
        <taxon>Actinomycetota</taxon>
        <taxon>Actinomycetes</taxon>
        <taxon>Kitasatosporales</taxon>
        <taxon>Streptomycetaceae</taxon>
        <taxon>Streptomyces</taxon>
    </lineage>
</organism>
<feature type="region of interest" description="Disordered" evidence="1">
    <location>
        <begin position="64"/>
        <end position="86"/>
    </location>
</feature>
<proteinExistence type="predicted"/>
<name>A0A919FRX1_9ACTN</name>
<evidence type="ECO:0000256" key="1">
    <source>
        <dbReference type="SAM" id="MobiDB-lite"/>
    </source>
</evidence>
<comment type="caution">
    <text evidence="2">The sequence shown here is derived from an EMBL/GenBank/DDBJ whole genome shotgun (WGS) entry which is preliminary data.</text>
</comment>
<dbReference type="EMBL" id="BNCD01000001">
    <property type="protein sequence ID" value="GHH70846.1"/>
    <property type="molecule type" value="Genomic_DNA"/>
</dbReference>
<dbReference type="AlphaFoldDB" id="A0A919FRX1"/>
<reference evidence="2" key="1">
    <citation type="journal article" date="2014" name="Int. J. Syst. Evol. Microbiol.">
        <title>Complete genome sequence of Corynebacterium casei LMG S-19264T (=DSM 44701T), isolated from a smear-ripened cheese.</title>
        <authorList>
            <consortium name="US DOE Joint Genome Institute (JGI-PGF)"/>
            <person name="Walter F."/>
            <person name="Albersmeier A."/>
            <person name="Kalinowski J."/>
            <person name="Ruckert C."/>
        </authorList>
    </citation>
    <scope>NUCLEOTIDE SEQUENCE</scope>
    <source>
        <strain evidence="2">JCM 5069</strain>
    </source>
</reference>
<gene>
    <name evidence="2" type="ORF">GCM10018793_05530</name>
</gene>
<evidence type="ECO:0000313" key="3">
    <source>
        <dbReference type="Proteomes" id="UP000603708"/>
    </source>
</evidence>
<feature type="compositionally biased region" description="Acidic residues" evidence="1">
    <location>
        <begin position="64"/>
        <end position="80"/>
    </location>
</feature>
<dbReference type="Proteomes" id="UP000603708">
    <property type="component" value="Unassembled WGS sequence"/>
</dbReference>
<keyword evidence="3" id="KW-1185">Reference proteome</keyword>